<dbReference type="Proteomes" id="UP000282800">
    <property type="component" value="Unassembled WGS sequence"/>
</dbReference>
<comment type="caution">
    <text evidence="1">The sequence shown here is derived from an EMBL/GenBank/DDBJ whole genome shotgun (WGS) entry which is preliminary data.</text>
</comment>
<reference evidence="1 2" key="1">
    <citation type="submission" date="2019-01" db="EMBL/GenBank/DDBJ databases">
        <title>High-quality draft genome of. Pseudomonas songnenensis str. L103, a full-fledged denitrifier isolated from 100 meters deep aquifer in a heavily nitrogen fertilized agricultural area.</title>
        <authorList>
            <person name="Liu M."/>
            <person name="Liu B."/>
        </authorList>
    </citation>
    <scope>NUCLEOTIDE SEQUENCE [LARGE SCALE GENOMIC DNA]</scope>
    <source>
        <strain evidence="1 2">L103</strain>
    </source>
</reference>
<name>A0A482U0R4_9PSED</name>
<dbReference type="AlphaFoldDB" id="A0A482U0R4"/>
<gene>
    <name evidence="1" type="ORF">EJA06_019620</name>
</gene>
<accession>A0A482U0R4</accession>
<evidence type="ECO:0000313" key="1">
    <source>
        <dbReference type="EMBL" id="RYJ60239.1"/>
    </source>
</evidence>
<evidence type="ECO:0000313" key="2">
    <source>
        <dbReference type="Proteomes" id="UP000282800"/>
    </source>
</evidence>
<dbReference type="EMBL" id="RWYU02000009">
    <property type="protein sequence ID" value="RYJ60239.1"/>
    <property type="molecule type" value="Genomic_DNA"/>
</dbReference>
<dbReference type="RefSeq" id="WP_126190451.1">
    <property type="nucleotide sequence ID" value="NZ_RWYU02000009.1"/>
</dbReference>
<organism evidence="1 2">
    <name type="scientific">Pseudomonas songnenensis</name>
    <dbReference type="NCBI Taxonomy" id="1176259"/>
    <lineage>
        <taxon>Bacteria</taxon>
        <taxon>Pseudomonadati</taxon>
        <taxon>Pseudomonadota</taxon>
        <taxon>Gammaproteobacteria</taxon>
        <taxon>Pseudomonadales</taxon>
        <taxon>Pseudomonadaceae</taxon>
        <taxon>Pseudomonas</taxon>
    </lineage>
</organism>
<sequence length="286" mass="32816">MIEMPSKTPFKTIPENVSSIGNTLRKLLENYWPDELFSEFCNHTETVSAAALVSADDIFNIWRQKKLGVQAENVKISFALSVSYYLRAKTAAELQDKELASLMASHASYHLGYTEGYFSYVEIAEIDAKKRVSSGQAIQDINRHIESELIRLINHHPAESINSHTKAIKKLQDELDSFILSNHYGRVSAHAENFISKHLKLKNGEARNQWLSKIGKPQDDGYKPRPPKSEEHSQVRLREALNSNEFWHQLPKSDQPVNFRIPIQEDLQANPETEKIYDLLFKKIQE</sequence>
<proteinExistence type="predicted"/>
<protein>
    <submittedName>
        <fullName evidence="1">Uncharacterized protein</fullName>
    </submittedName>
</protein>